<comment type="caution">
    <text evidence="1">The sequence shown here is derived from an EMBL/GenBank/DDBJ whole genome shotgun (WGS) entry which is preliminary data.</text>
</comment>
<proteinExistence type="predicted"/>
<protein>
    <submittedName>
        <fullName evidence="1">Uncharacterized protein</fullName>
    </submittedName>
</protein>
<reference evidence="1 2" key="1">
    <citation type="submission" date="2014-04" db="EMBL/GenBank/DDBJ databases">
        <authorList>
            <person name="Bishop-Lilly K.A."/>
            <person name="Broomall S.M."/>
            <person name="Chain P.S."/>
            <person name="Chertkov O."/>
            <person name="Coyne S.R."/>
            <person name="Daligault H.E."/>
            <person name="Davenport K.W."/>
            <person name="Erkkila T."/>
            <person name="Frey K.G."/>
            <person name="Gibbons H.S."/>
            <person name="Gu W."/>
            <person name="Jaissle J."/>
            <person name="Johnson S.L."/>
            <person name="Koroleva G.I."/>
            <person name="Ladner J.T."/>
            <person name="Lo C.-C."/>
            <person name="Minogue T.D."/>
            <person name="Munk C."/>
            <person name="Palacios G.F."/>
            <person name="Redden C.L."/>
            <person name="Rosenzweig C.N."/>
            <person name="Scholz M.B."/>
            <person name="Teshima H."/>
            <person name="Xu Y."/>
        </authorList>
    </citation>
    <scope>NUCLEOTIDE SEQUENCE [LARGE SCALE GENOMIC DNA]</scope>
    <source>
        <strain evidence="1 2">8244</strain>
    </source>
</reference>
<dbReference type="EMBL" id="JMQA01000018">
    <property type="protein sequence ID" value="KFN10292.1"/>
    <property type="molecule type" value="Genomic_DNA"/>
</dbReference>
<organism evidence="1 2">
    <name type="scientific">Paenibacillus macerans</name>
    <name type="common">Bacillus macerans</name>
    <dbReference type="NCBI Taxonomy" id="44252"/>
    <lineage>
        <taxon>Bacteria</taxon>
        <taxon>Bacillati</taxon>
        <taxon>Bacillota</taxon>
        <taxon>Bacilli</taxon>
        <taxon>Bacillales</taxon>
        <taxon>Paenibacillaceae</taxon>
        <taxon>Paenibacillus</taxon>
    </lineage>
</organism>
<dbReference type="STRING" id="44252.DJ90_1047"/>
<dbReference type="HOGENOM" id="CLU_3155691_0_0_9"/>
<accession>A0A090ZI39</accession>
<dbReference type="AlphaFoldDB" id="A0A090ZI39"/>
<sequence>MGEAEKYHVLARGIILSHNYLLVAHCIGMDNNSCREGMLNLILLDSYR</sequence>
<dbReference type="Proteomes" id="UP000029278">
    <property type="component" value="Unassembled WGS sequence"/>
</dbReference>
<name>A0A090ZI39_PAEMA</name>
<evidence type="ECO:0000313" key="2">
    <source>
        <dbReference type="Proteomes" id="UP000029278"/>
    </source>
</evidence>
<keyword evidence="2" id="KW-1185">Reference proteome</keyword>
<gene>
    <name evidence="1" type="ORF">DJ90_1047</name>
</gene>
<evidence type="ECO:0000313" key="1">
    <source>
        <dbReference type="EMBL" id="KFN10292.1"/>
    </source>
</evidence>